<comment type="caution">
    <text evidence="1">The sequence shown here is derived from an EMBL/GenBank/DDBJ whole genome shotgun (WGS) entry which is preliminary data.</text>
</comment>
<organism evidence="1 2">
    <name type="scientific">Nocardioides panacisoli</name>
    <dbReference type="NCBI Taxonomy" id="627624"/>
    <lineage>
        <taxon>Bacteria</taxon>
        <taxon>Bacillati</taxon>
        <taxon>Actinomycetota</taxon>
        <taxon>Actinomycetes</taxon>
        <taxon>Propionibacteriales</taxon>
        <taxon>Nocardioidaceae</taxon>
        <taxon>Nocardioides</taxon>
    </lineage>
</organism>
<reference evidence="2" key="1">
    <citation type="journal article" date="2019" name="Int. J. Syst. Evol. Microbiol.">
        <title>The Global Catalogue of Microorganisms (GCM) 10K type strain sequencing project: providing services to taxonomists for standard genome sequencing and annotation.</title>
        <authorList>
            <consortium name="The Broad Institute Genomics Platform"/>
            <consortium name="The Broad Institute Genome Sequencing Center for Infectious Disease"/>
            <person name="Wu L."/>
            <person name="Ma J."/>
        </authorList>
    </citation>
    <scope>NUCLEOTIDE SEQUENCE [LARGE SCALE GENOMIC DNA]</scope>
    <source>
        <strain evidence="2">JCM 16953</strain>
    </source>
</reference>
<protein>
    <submittedName>
        <fullName evidence="1">Uncharacterized protein</fullName>
    </submittedName>
</protein>
<keyword evidence="2" id="KW-1185">Reference proteome</keyword>
<evidence type="ECO:0000313" key="2">
    <source>
        <dbReference type="Proteomes" id="UP001501821"/>
    </source>
</evidence>
<evidence type="ECO:0000313" key="1">
    <source>
        <dbReference type="EMBL" id="GAA3823103.1"/>
    </source>
</evidence>
<dbReference type="Proteomes" id="UP001501821">
    <property type="component" value="Unassembled WGS sequence"/>
</dbReference>
<name>A0ABP7INZ2_9ACTN</name>
<dbReference type="EMBL" id="BAABAH010000008">
    <property type="protein sequence ID" value="GAA3823103.1"/>
    <property type="molecule type" value="Genomic_DNA"/>
</dbReference>
<proteinExistence type="predicted"/>
<sequence>MSTVTRALVALLIALGLVPGLLPGPGLAPAANAADYKPWGRAAAPDQRLRAGCHAYRYHYRIKVPSNEWSAEVFLVNRKHVALGTQNLETPDDEKTGHGTFRVCRASTVPGRHKLKMRVSWYENDPERTVHRGWVHPTYFRLYR</sequence>
<gene>
    <name evidence="1" type="ORF">GCM10022242_25800</name>
</gene>
<accession>A0ABP7INZ2</accession>
<dbReference type="RefSeq" id="WP_344776029.1">
    <property type="nucleotide sequence ID" value="NZ_BAABAH010000008.1"/>
</dbReference>